<proteinExistence type="predicted"/>
<evidence type="ECO:0008006" key="3">
    <source>
        <dbReference type="Google" id="ProtNLM"/>
    </source>
</evidence>
<gene>
    <name evidence="1" type="ORF">Q9R08_15945</name>
</gene>
<sequence length="54" mass="6464">MSEKPSRWIRLKWAILGKPVTYEEHRNAQASHYYDARVSAQLELRNQRFEAGQF</sequence>
<dbReference type="EMBL" id="JAVFWO010000005">
    <property type="protein sequence ID" value="MDQ7879485.1"/>
    <property type="molecule type" value="Genomic_DNA"/>
</dbReference>
<comment type="caution">
    <text evidence="1">The sequence shown here is derived from an EMBL/GenBank/DDBJ whole genome shotgun (WGS) entry which is preliminary data.</text>
</comment>
<evidence type="ECO:0000313" key="1">
    <source>
        <dbReference type="EMBL" id="MDQ7879485.1"/>
    </source>
</evidence>
<accession>A0ABU0Z4H1</accession>
<organism evidence="1 2">
    <name type="scientific">Microbacterium psychrotolerans</name>
    <dbReference type="NCBI Taxonomy" id="3068321"/>
    <lineage>
        <taxon>Bacteria</taxon>
        <taxon>Bacillati</taxon>
        <taxon>Actinomycetota</taxon>
        <taxon>Actinomycetes</taxon>
        <taxon>Micrococcales</taxon>
        <taxon>Microbacteriaceae</taxon>
        <taxon>Microbacterium</taxon>
    </lineage>
</organism>
<dbReference type="RefSeq" id="WP_308869132.1">
    <property type="nucleotide sequence ID" value="NZ_JAVFWO010000005.1"/>
</dbReference>
<reference evidence="1 2" key="1">
    <citation type="submission" date="2023-08" db="EMBL/GenBank/DDBJ databases">
        <title>Microbacterium psychrotolerans sp. nov., a psychrotolerant bacterium isolated from soil in Heilongjiang Province, China.</title>
        <authorList>
            <person name="An P."/>
            <person name="Zhao D."/>
            <person name="Xiang H."/>
        </authorList>
    </citation>
    <scope>NUCLEOTIDE SEQUENCE [LARGE SCALE GENOMIC DNA]</scope>
    <source>
        <strain evidence="1 2">QXD-8</strain>
    </source>
</reference>
<evidence type="ECO:0000313" key="2">
    <source>
        <dbReference type="Proteomes" id="UP001235133"/>
    </source>
</evidence>
<keyword evidence="2" id="KW-1185">Reference proteome</keyword>
<dbReference type="Proteomes" id="UP001235133">
    <property type="component" value="Unassembled WGS sequence"/>
</dbReference>
<protein>
    <recommendedName>
        <fullName evidence="3">DUF3563 domain-containing protein</fullName>
    </recommendedName>
</protein>
<name>A0ABU0Z4H1_9MICO</name>